<sequence>MNKSIPVILSTDPGIDDAVALSICMFNKDIDLKLISAAAGNVGINQTLENILRLESFFKKSIPVVKGVDRAIIKSSINATHVHGKTGMDGYNFPNPNYSLLINKIAPDAIHNIVSNSLDKITLIGIGPLTDYALYLRLYPEDKENIEKIVIMGGAIGRGNYGIYSEFNIASDPEAARIVFESGLKIEVAPMELGLQAKIMPNVSEEIKTYGKAGDMFYSLFKKYRGGSFSTGLKIYDALAIGILLKPDMFRFEHVHVEINTQEGYTYGASLFDLKNKLKKLENAYVATSVDFNEFVEWFKKSIKDCD</sequence>
<dbReference type="RefSeq" id="WP_209686950.1">
    <property type="nucleotide sequence ID" value="NZ_JAGGLU010000007.1"/>
</dbReference>
<dbReference type="InterPro" id="IPR036452">
    <property type="entry name" value="Ribo_hydro-like"/>
</dbReference>
<dbReference type="InterPro" id="IPR023186">
    <property type="entry name" value="IUNH"/>
</dbReference>
<reference evidence="4 5" key="1">
    <citation type="submission" date="2021-03" db="EMBL/GenBank/DDBJ databases">
        <title>Genomic Encyclopedia of Type Strains, Phase IV (KMG-IV): sequencing the most valuable type-strain genomes for metagenomic binning, comparative biology and taxonomic classification.</title>
        <authorList>
            <person name="Goeker M."/>
        </authorList>
    </citation>
    <scope>NUCLEOTIDE SEQUENCE [LARGE SCALE GENOMIC DNA]</scope>
    <source>
        <strain evidence="4 5">DSM 101872</strain>
    </source>
</reference>
<dbReference type="InterPro" id="IPR001910">
    <property type="entry name" value="Inosine/uridine_hydrolase_dom"/>
</dbReference>
<evidence type="ECO:0000256" key="2">
    <source>
        <dbReference type="ARBA" id="ARBA00023295"/>
    </source>
</evidence>
<evidence type="ECO:0000259" key="3">
    <source>
        <dbReference type="Pfam" id="PF01156"/>
    </source>
</evidence>
<dbReference type="CDD" id="cd02651">
    <property type="entry name" value="nuc_hydro_IU_UC_XIUA"/>
    <property type="match status" value="1"/>
</dbReference>
<dbReference type="PANTHER" id="PTHR12304:SF15">
    <property type="entry name" value="NON-SPECIFIC RIBONUCLEOSIDE HYDROLASE RIHC"/>
    <property type="match status" value="1"/>
</dbReference>
<dbReference type="SUPFAM" id="SSF53590">
    <property type="entry name" value="Nucleoside hydrolase"/>
    <property type="match status" value="1"/>
</dbReference>
<evidence type="ECO:0000313" key="5">
    <source>
        <dbReference type="Proteomes" id="UP001519292"/>
    </source>
</evidence>
<keyword evidence="5" id="KW-1185">Reference proteome</keyword>
<organism evidence="4 5">
    <name type="scientific">Lactobacillus colini</name>
    <dbReference type="NCBI Taxonomy" id="1819254"/>
    <lineage>
        <taxon>Bacteria</taxon>
        <taxon>Bacillati</taxon>
        <taxon>Bacillota</taxon>
        <taxon>Bacilli</taxon>
        <taxon>Lactobacillales</taxon>
        <taxon>Lactobacillaceae</taxon>
        <taxon>Lactobacillus</taxon>
    </lineage>
</organism>
<dbReference type="Pfam" id="PF01156">
    <property type="entry name" value="IU_nuc_hydro"/>
    <property type="match status" value="1"/>
</dbReference>
<protein>
    <submittedName>
        <fullName evidence="4">Inosine-uridine nucleoside N-ribohydrolase</fullName>
    </submittedName>
</protein>
<feature type="domain" description="Inosine/uridine-preferring nucleoside hydrolase" evidence="3">
    <location>
        <begin position="7"/>
        <end position="296"/>
    </location>
</feature>
<comment type="caution">
    <text evidence="4">The sequence shown here is derived from an EMBL/GenBank/DDBJ whole genome shotgun (WGS) entry which is preliminary data.</text>
</comment>
<evidence type="ECO:0000256" key="1">
    <source>
        <dbReference type="ARBA" id="ARBA00022801"/>
    </source>
</evidence>
<name>A0ABS4MEU5_9LACO</name>
<keyword evidence="2" id="KW-0326">Glycosidase</keyword>
<evidence type="ECO:0000313" key="4">
    <source>
        <dbReference type="EMBL" id="MBP2058206.1"/>
    </source>
</evidence>
<dbReference type="PANTHER" id="PTHR12304">
    <property type="entry name" value="INOSINE-URIDINE PREFERRING NUCLEOSIDE HYDROLASE"/>
    <property type="match status" value="1"/>
</dbReference>
<keyword evidence="1" id="KW-0378">Hydrolase</keyword>
<dbReference type="EMBL" id="JAGGLU010000007">
    <property type="protein sequence ID" value="MBP2058206.1"/>
    <property type="molecule type" value="Genomic_DNA"/>
</dbReference>
<dbReference type="Proteomes" id="UP001519292">
    <property type="component" value="Unassembled WGS sequence"/>
</dbReference>
<gene>
    <name evidence="4" type="ORF">J2Z60_001383</name>
</gene>
<accession>A0ABS4MEU5</accession>
<dbReference type="Gene3D" id="3.90.245.10">
    <property type="entry name" value="Ribonucleoside hydrolase-like"/>
    <property type="match status" value="1"/>
</dbReference>
<proteinExistence type="predicted"/>